<dbReference type="GO" id="GO:0016887">
    <property type="term" value="F:ATP hydrolysis activity"/>
    <property type="evidence" value="ECO:0007669"/>
    <property type="project" value="InterPro"/>
</dbReference>
<evidence type="ECO:0000256" key="2">
    <source>
        <dbReference type="ARBA" id="ARBA00022448"/>
    </source>
</evidence>
<dbReference type="GO" id="GO:0005524">
    <property type="term" value="F:ATP binding"/>
    <property type="evidence" value="ECO:0007669"/>
    <property type="project" value="UniProtKB-KW"/>
</dbReference>
<dbReference type="PROSITE" id="PS50893">
    <property type="entry name" value="ABC_TRANSPORTER_2"/>
    <property type="match status" value="1"/>
</dbReference>
<dbReference type="SUPFAM" id="SSF52540">
    <property type="entry name" value="P-loop containing nucleoside triphosphate hydrolases"/>
    <property type="match status" value="1"/>
</dbReference>
<sequence length="236" mass="26028">MNILEVQNLNSGYGEVQILWGCSLQVEEGTLTALIGSNGVGKTTLLRTIMRLIRPWSGSIRFEGGEVGNLPPYVKAEMGLVLVPEGRQLFTEMSVYENLEMGASNARARARFKQNLERVYELFPRIKERASQKAGTLSGGEQQMLAVARGIMAEPRLLMIDELSLGLAPILTVQLFESLKQLRALGLTILLVEQNSQMALAISDYAYVLAGGKVELHGTPRELLRNPHVRTAYLGM</sequence>
<name>H5SBF4_9CHLR</name>
<dbReference type="InterPro" id="IPR027417">
    <property type="entry name" value="P-loop_NTPase"/>
</dbReference>
<dbReference type="InterPro" id="IPR017871">
    <property type="entry name" value="ABC_transporter-like_CS"/>
</dbReference>
<dbReference type="GO" id="GO:0015807">
    <property type="term" value="P:L-amino acid transport"/>
    <property type="evidence" value="ECO:0007669"/>
    <property type="project" value="TreeGrafter"/>
</dbReference>
<dbReference type="InterPro" id="IPR003593">
    <property type="entry name" value="AAA+_ATPase"/>
</dbReference>
<evidence type="ECO:0000256" key="3">
    <source>
        <dbReference type="ARBA" id="ARBA00022741"/>
    </source>
</evidence>
<dbReference type="EMBL" id="AP011659">
    <property type="protein sequence ID" value="BAL53490.1"/>
    <property type="molecule type" value="Genomic_DNA"/>
</dbReference>
<keyword evidence="4 7" id="KW-0067">ATP-binding</keyword>
<evidence type="ECO:0000256" key="1">
    <source>
        <dbReference type="ARBA" id="ARBA00005417"/>
    </source>
</evidence>
<comment type="similarity">
    <text evidence="1">Belongs to the ABC transporter superfamily.</text>
</comment>
<evidence type="ECO:0000313" key="7">
    <source>
        <dbReference type="EMBL" id="BAL53490.1"/>
    </source>
</evidence>
<dbReference type="Gene3D" id="3.40.50.300">
    <property type="entry name" value="P-loop containing nucleotide triphosphate hydrolases"/>
    <property type="match status" value="1"/>
</dbReference>
<evidence type="ECO:0000259" key="6">
    <source>
        <dbReference type="PROSITE" id="PS50893"/>
    </source>
</evidence>
<dbReference type="PANTHER" id="PTHR43820:SF4">
    <property type="entry name" value="HIGH-AFFINITY BRANCHED-CHAIN AMINO ACID TRANSPORT ATP-BINDING PROTEIN LIVF"/>
    <property type="match status" value="1"/>
</dbReference>
<dbReference type="AlphaFoldDB" id="H5SBF4"/>
<accession>H5SBF4</accession>
<dbReference type="CDD" id="cd03224">
    <property type="entry name" value="ABC_TM1139_LivF_branched"/>
    <property type="match status" value="1"/>
</dbReference>
<reference evidence="7" key="1">
    <citation type="journal article" date="2005" name="Environ. Microbiol.">
        <title>Genetic and functional properties of uncultivated thermophilic crenarchaeotes from a subsurface gold mine as revealed by analysis of genome fragments.</title>
        <authorList>
            <person name="Nunoura T."/>
            <person name="Hirayama H."/>
            <person name="Takami H."/>
            <person name="Oida H."/>
            <person name="Nishi S."/>
            <person name="Shimamura S."/>
            <person name="Suzuki Y."/>
            <person name="Inagaki F."/>
            <person name="Takai K."/>
            <person name="Nealson K.H."/>
            <person name="Horikoshi K."/>
        </authorList>
    </citation>
    <scope>NUCLEOTIDE SEQUENCE</scope>
</reference>
<keyword evidence="2" id="KW-0813">Transport</keyword>
<evidence type="ECO:0000256" key="4">
    <source>
        <dbReference type="ARBA" id="ARBA00022840"/>
    </source>
</evidence>
<proteinExistence type="inferred from homology"/>
<reference evidence="7" key="2">
    <citation type="journal article" date="2012" name="PLoS ONE">
        <title>A Deeply Branching Thermophilic Bacterium with an Ancient Acetyl-CoA Pathway Dominates a Subsurface Ecosystem.</title>
        <authorList>
            <person name="Takami H."/>
            <person name="Noguchi H."/>
            <person name="Takaki Y."/>
            <person name="Uchiyama I."/>
            <person name="Toyoda A."/>
            <person name="Nishi S."/>
            <person name="Chee G.-J."/>
            <person name="Arai W."/>
            <person name="Nunoura T."/>
            <person name="Itoh T."/>
            <person name="Hattori M."/>
            <person name="Takai K."/>
        </authorList>
    </citation>
    <scope>NUCLEOTIDE SEQUENCE</scope>
</reference>
<dbReference type="PANTHER" id="PTHR43820">
    <property type="entry name" value="HIGH-AFFINITY BRANCHED-CHAIN AMINO ACID TRANSPORT ATP-BINDING PROTEIN LIVF"/>
    <property type="match status" value="1"/>
</dbReference>
<dbReference type="SMART" id="SM00382">
    <property type="entry name" value="AAA"/>
    <property type="match status" value="1"/>
</dbReference>
<dbReference type="InterPro" id="IPR052156">
    <property type="entry name" value="BCAA_Transport_ATP-bd_LivF"/>
</dbReference>
<evidence type="ECO:0000256" key="5">
    <source>
        <dbReference type="ARBA" id="ARBA00022970"/>
    </source>
</evidence>
<dbReference type="InterPro" id="IPR003439">
    <property type="entry name" value="ABC_transporter-like_ATP-bd"/>
</dbReference>
<gene>
    <name evidence="7" type="ORF">HGMM_F07C06C12</name>
</gene>
<protein>
    <submittedName>
        <fullName evidence="7">Branched-chain amino acid transport system ATP-binding protein</fullName>
    </submittedName>
</protein>
<keyword evidence="5" id="KW-0029">Amino-acid transport</keyword>
<dbReference type="PROSITE" id="PS00211">
    <property type="entry name" value="ABC_TRANSPORTER_1"/>
    <property type="match status" value="1"/>
</dbReference>
<organism evidence="7">
    <name type="scientific">uncultured Chloroflexota bacterium</name>
    <dbReference type="NCBI Taxonomy" id="166587"/>
    <lineage>
        <taxon>Bacteria</taxon>
        <taxon>Bacillati</taxon>
        <taxon>Chloroflexota</taxon>
        <taxon>environmental samples</taxon>
    </lineage>
</organism>
<keyword evidence="3" id="KW-0547">Nucleotide-binding</keyword>
<dbReference type="GO" id="GO:0015658">
    <property type="term" value="F:branched-chain amino acid transmembrane transporter activity"/>
    <property type="evidence" value="ECO:0007669"/>
    <property type="project" value="TreeGrafter"/>
</dbReference>
<feature type="domain" description="ABC transporter" evidence="6">
    <location>
        <begin position="4"/>
        <end position="236"/>
    </location>
</feature>
<dbReference type="Pfam" id="PF00005">
    <property type="entry name" value="ABC_tran"/>
    <property type="match status" value="1"/>
</dbReference>